<reference evidence="2" key="2">
    <citation type="submission" date="2023-05" db="EMBL/GenBank/DDBJ databases">
        <authorList>
            <consortium name="Lawrence Berkeley National Laboratory"/>
            <person name="Steindorff A."/>
            <person name="Hensen N."/>
            <person name="Bonometti L."/>
            <person name="Westerberg I."/>
            <person name="Brannstrom I.O."/>
            <person name="Guillou S."/>
            <person name="Cros-Aarteil S."/>
            <person name="Calhoun S."/>
            <person name="Haridas S."/>
            <person name="Kuo A."/>
            <person name="Mondo S."/>
            <person name="Pangilinan J."/>
            <person name="Riley R."/>
            <person name="Labutti K."/>
            <person name="Andreopoulos B."/>
            <person name="Lipzen A."/>
            <person name="Chen C."/>
            <person name="Yanf M."/>
            <person name="Daum C."/>
            <person name="Ng V."/>
            <person name="Clum A."/>
            <person name="Ohm R."/>
            <person name="Martin F."/>
            <person name="Silar P."/>
            <person name="Natvig D."/>
            <person name="Lalanne C."/>
            <person name="Gautier V."/>
            <person name="Ament-Velasquez S.L."/>
            <person name="Kruys A."/>
            <person name="Hutchinson M.I."/>
            <person name="Powell A.J."/>
            <person name="Barry K."/>
            <person name="Miller A.N."/>
            <person name="Grigoriev I.V."/>
            <person name="Debuchy R."/>
            <person name="Gladieux P."/>
            <person name="Thoren M.H."/>
            <person name="Johannesson H."/>
        </authorList>
    </citation>
    <scope>NUCLEOTIDE SEQUENCE</scope>
    <source>
        <strain evidence="2">CBS 508.74</strain>
    </source>
</reference>
<sequence length="166" mass="18089">MRRQGVERRTGGALISLPDRSGTGTVAPARKQVWETVTRPSAVMFAALSPSQNACPGRPASANRKPEKMPRSCVSAVRISGSTAFCSTLPPGTERARVFSNGDAQRRISLRPDPSPPLPHWQSVKPVKAVKPRLPHGRYRTLVVCLMMAVGVHRCYTRCRPGYAVC</sequence>
<evidence type="ECO:0000256" key="1">
    <source>
        <dbReference type="SAM" id="MobiDB-lite"/>
    </source>
</evidence>
<accession>A0AAN6TBK1</accession>
<protein>
    <submittedName>
        <fullName evidence="2">Uncharacterized protein</fullName>
    </submittedName>
</protein>
<reference evidence="2" key="1">
    <citation type="journal article" date="2023" name="Mol. Phylogenet. Evol.">
        <title>Genome-scale phylogeny and comparative genomics of the fungal order Sordariales.</title>
        <authorList>
            <person name="Hensen N."/>
            <person name="Bonometti L."/>
            <person name="Westerberg I."/>
            <person name="Brannstrom I.O."/>
            <person name="Guillou S."/>
            <person name="Cros-Aarteil S."/>
            <person name="Calhoun S."/>
            <person name="Haridas S."/>
            <person name="Kuo A."/>
            <person name="Mondo S."/>
            <person name="Pangilinan J."/>
            <person name="Riley R."/>
            <person name="LaButti K."/>
            <person name="Andreopoulos B."/>
            <person name="Lipzen A."/>
            <person name="Chen C."/>
            <person name="Yan M."/>
            <person name="Daum C."/>
            <person name="Ng V."/>
            <person name="Clum A."/>
            <person name="Steindorff A."/>
            <person name="Ohm R.A."/>
            <person name="Martin F."/>
            <person name="Silar P."/>
            <person name="Natvig D.O."/>
            <person name="Lalanne C."/>
            <person name="Gautier V."/>
            <person name="Ament-Velasquez S.L."/>
            <person name="Kruys A."/>
            <person name="Hutchinson M.I."/>
            <person name="Powell A.J."/>
            <person name="Barry K."/>
            <person name="Miller A.N."/>
            <person name="Grigoriev I.V."/>
            <person name="Debuchy R."/>
            <person name="Gladieux P."/>
            <person name="Hiltunen Thoren M."/>
            <person name="Johannesson H."/>
        </authorList>
    </citation>
    <scope>NUCLEOTIDE SEQUENCE</scope>
    <source>
        <strain evidence="2">CBS 508.74</strain>
    </source>
</reference>
<proteinExistence type="predicted"/>
<keyword evidence="3" id="KW-1185">Reference proteome</keyword>
<feature type="compositionally biased region" description="Basic and acidic residues" evidence="1">
    <location>
        <begin position="1"/>
        <end position="10"/>
    </location>
</feature>
<dbReference type="GeneID" id="89932809"/>
<evidence type="ECO:0000313" key="3">
    <source>
        <dbReference type="Proteomes" id="UP001302812"/>
    </source>
</evidence>
<dbReference type="RefSeq" id="XP_064668911.1">
    <property type="nucleotide sequence ID" value="XM_064808686.1"/>
</dbReference>
<dbReference type="AlphaFoldDB" id="A0AAN6TBK1"/>
<name>A0AAN6TBK1_9PEZI</name>
<dbReference type="EMBL" id="MU853346">
    <property type="protein sequence ID" value="KAK4111341.1"/>
    <property type="molecule type" value="Genomic_DNA"/>
</dbReference>
<evidence type="ECO:0000313" key="2">
    <source>
        <dbReference type="EMBL" id="KAK4111341.1"/>
    </source>
</evidence>
<comment type="caution">
    <text evidence="2">The sequence shown here is derived from an EMBL/GenBank/DDBJ whole genome shotgun (WGS) entry which is preliminary data.</text>
</comment>
<dbReference type="Proteomes" id="UP001302812">
    <property type="component" value="Unassembled WGS sequence"/>
</dbReference>
<feature type="region of interest" description="Disordered" evidence="1">
    <location>
        <begin position="1"/>
        <end position="27"/>
    </location>
</feature>
<organism evidence="2 3">
    <name type="scientific">Canariomyces notabilis</name>
    <dbReference type="NCBI Taxonomy" id="2074819"/>
    <lineage>
        <taxon>Eukaryota</taxon>
        <taxon>Fungi</taxon>
        <taxon>Dikarya</taxon>
        <taxon>Ascomycota</taxon>
        <taxon>Pezizomycotina</taxon>
        <taxon>Sordariomycetes</taxon>
        <taxon>Sordariomycetidae</taxon>
        <taxon>Sordariales</taxon>
        <taxon>Chaetomiaceae</taxon>
        <taxon>Canariomyces</taxon>
    </lineage>
</organism>
<gene>
    <name evidence="2" type="ORF">N656DRAFT_155903</name>
</gene>